<dbReference type="PANTHER" id="PTHR22888">
    <property type="entry name" value="CYTOCHROME C OXIDASE, SUBUNIT II"/>
    <property type="match status" value="1"/>
</dbReference>
<name>A0A433SEZ5_9BURK</name>
<keyword evidence="13" id="KW-0564">Palmitate</keyword>
<keyword evidence="8" id="KW-0732">Signal</keyword>
<dbReference type="SUPFAM" id="SSF49503">
    <property type="entry name" value="Cupredoxins"/>
    <property type="match status" value="1"/>
</dbReference>
<dbReference type="PIRSF" id="PIRSF000292">
    <property type="entry name" value="Ubi_od_II"/>
    <property type="match status" value="1"/>
</dbReference>
<gene>
    <name evidence="19" type="primary">cyoA</name>
    <name evidence="19" type="ORF">CUZ56_01236</name>
</gene>
<dbReference type="InterPro" id="IPR036257">
    <property type="entry name" value="Cyt_c_oxidase_su2_TM_sf"/>
</dbReference>
<evidence type="ECO:0000256" key="13">
    <source>
        <dbReference type="ARBA" id="ARBA00023139"/>
    </source>
</evidence>
<keyword evidence="5 15" id="KW-1003">Cell membrane</keyword>
<protein>
    <recommendedName>
        <fullName evidence="15">Ubiquinol oxidase subunit 2</fullName>
    </recommendedName>
</protein>
<dbReference type="AlphaFoldDB" id="A0A433SEZ5"/>
<dbReference type="InterPro" id="IPR011759">
    <property type="entry name" value="Cyt_c_oxidase_su2_TM_dom"/>
</dbReference>
<dbReference type="GO" id="GO:0005507">
    <property type="term" value="F:copper ion binding"/>
    <property type="evidence" value="ECO:0007669"/>
    <property type="project" value="InterPro"/>
</dbReference>
<comment type="caution">
    <text evidence="19">The sequence shown here is derived from an EMBL/GenBank/DDBJ whole genome shotgun (WGS) entry which is preliminary data.</text>
</comment>
<feature type="domain" description="Cytochrome oxidase subunit II copper A binding" evidence="17">
    <location>
        <begin position="122"/>
        <end position="235"/>
    </location>
</feature>
<keyword evidence="12 15" id="KW-0472">Membrane</keyword>
<evidence type="ECO:0000256" key="1">
    <source>
        <dbReference type="ARBA" id="ARBA00004418"/>
    </source>
</evidence>
<dbReference type="InterPro" id="IPR034227">
    <property type="entry name" value="CuRO_UO_II"/>
</dbReference>
<evidence type="ECO:0000259" key="18">
    <source>
        <dbReference type="PROSITE" id="PS50999"/>
    </source>
</evidence>
<evidence type="ECO:0000256" key="9">
    <source>
        <dbReference type="ARBA" id="ARBA00022982"/>
    </source>
</evidence>
<dbReference type="PROSITE" id="PS50999">
    <property type="entry name" value="COX2_TM"/>
    <property type="match status" value="1"/>
</dbReference>
<dbReference type="Gene3D" id="2.60.40.420">
    <property type="entry name" value="Cupredoxins - blue copper proteins"/>
    <property type="match status" value="1"/>
</dbReference>
<organism evidence="19 20">
    <name type="scientific">Saezia sanguinis</name>
    <dbReference type="NCBI Taxonomy" id="1965230"/>
    <lineage>
        <taxon>Bacteria</taxon>
        <taxon>Pseudomonadati</taxon>
        <taxon>Pseudomonadota</taxon>
        <taxon>Betaproteobacteria</taxon>
        <taxon>Burkholderiales</taxon>
        <taxon>Saeziaceae</taxon>
        <taxon>Saezia</taxon>
    </lineage>
</organism>
<dbReference type="CDD" id="cd04212">
    <property type="entry name" value="CuRO_UO_II"/>
    <property type="match status" value="1"/>
</dbReference>
<evidence type="ECO:0000256" key="10">
    <source>
        <dbReference type="ARBA" id="ARBA00022989"/>
    </source>
</evidence>
<dbReference type="GO" id="GO:0042597">
    <property type="term" value="C:periplasmic space"/>
    <property type="evidence" value="ECO:0007669"/>
    <property type="project" value="UniProtKB-SubCell"/>
</dbReference>
<comment type="subcellular location">
    <subcellularLocation>
        <location evidence="2">Cell membrane</location>
        <topology evidence="2">Multi-pass membrane protein</topology>
    </subcellularLocation>
    <subcellularLocation>
        <location evidence="1">Periplasm</location>
    </subcellularLocation>
</comment>
<keyword evidence="20" id="KW-1185">Reference proteome</keyword>
<dbReference type="Gene3D" id="1.10.287.90">
    <property type="match status" value="1"/>
</dbReference>
<evidence type="ECO:0000256" key="16">
    <source>
        <dbReference type="SAM" id="Phobius"/>
    </source>
</evidence>
<sequence length="308" mass="35116">MKKTRFCRWLLFLWATFALTGCSKLVLFDSKGPVGIAERNIIIMAFVAMLIVVIPVIIMSVWFAYHYREGNEKAKYDPGFTHSTKIEFFVWGIPIVIIIFLAYLAYRGSHDLDPYKPLASEEKPVTIQAVALNWKWLFIYPEQGIATVNEIYFPKDVPVNFRITSDAPMNSFFIPQLGGQIYAMAGMQTQLHLMAHETGTFRGMSSNYSGAGFAGMHFTAVATEDRNAFDAWVEKVRSEGQSLDDIRYSQLAQDSKFDPVAYFSQVKPGLFQQIMHQYNSKRTMNHAGHVMTSGDEAQMMHNNHMQQF</sequence>
<keyword evidence="10 16" id="KW-1133">Transmembrane helix</keyword>
<dbReference type="SUPFAM" id="SSF81464">
    <property type="entry name" value="Cytochrome c oxidase subunit II-like, transmembrane region"/>
    <property type="match status" value="1"/>
</dbReference>
<evidence type="ECO:0000256" key="2">
    <source>
        <dbReference type="ARBA" id="ARBA00004651"/>
    </source>
</evidence>
<dbReference type="Pfam" id="PF00116">
    <property type="entry name" value="COX2"/>
    <property type="match status" value="1"/>
</dbReference>
<dbReference type="NCBIfam" id="TIGR01433">
    <property type="entry name" value="CyoA"/>
    <property type="match status" value="1"/>
</dbReference>
<evidence type="ECO:0000256" key="15">
    <source>
        <dbReference type="PIRNR" id="PIRNR000292"/>
    </source>
</evidence>
<dbReference type="PANTHER" id="PTHR22888:SF18">
    <property type="entry name" value="CYTOCHROME BO(3) UBIQUINOL OXIDASE SUBUNIT 2"/>
    <property type="match status" value="1"/>
</dbReference>
<dbReference type="GO" id="GO:0042773">
    <property type="term" value="P:ATP synthesis coupled electron transport"/>
    <property type="evidence" value="ECO:0007669"/>
    <property type="project" value="TreeGrafter"/>
</dbReference>
<dbReference type="EMBL" id="PQSP01000002">
    <property type="protein sequence ID" value="RUS67292.1"/>
    <property type="molecule type" value="Genomic_DNA"/>
</dbReference>
<dbReference type="GO" id="GO:0005886">
    <property type="term" value="C:plasma membrane"/>
    <property type="evidence" value="ECO:0007669"/>
    <property type="project" value="UniProtKB-SubCell"/>
</dbReference>
<keyword evidence="9 15" id="KW-0249">Electron transport</keyword>
<keyword evidence="7 16" id="KW-0812">Transmembrane</keyword>
<feature type="domain" description="Cytochrome oxidase subunit II transmembrane region profile" evidence="18">
    <location>
        <begin position="19"/>
        <end position="116"/>
    </location>
</feature>
<evidence type="ECO:0000256" key="7">
    <source>
        <dbReference type="ARBA" id="ARBA00022692"/>
    </source>
</evidence>
<evidence type="ECO:0000256" key="5">
    <source>
        <dbReference type="ARBA" id="ARBA00022475"/>
    </source>
</evidence>
<dbReference type="GO" id="GO:0009486">
    <property type="term" value="F:cytochrome bo3 ubiquinol oxidase activity"/>
    <property type="evidence" value="ECO:0007669"/>
    <property type="project" value="InterPro"/>
</dbReference>
<dbReference type="Proteomes" id="UP000286947">
    <property type="component" value="Unassembled WGS sequence"/>
</dbReference>
<evidence type="ECO:0000259" key="17">
    <source>
        <dbReference type="PROSITE" id="PS50857"/>
    </source>
</evidence>
<dbReference type="InterPro" id="IPR006333">
    <property type="entry name" value="Cyt_o_ubiquinol_oxidase_su2"/>
</dbReference>
<dbReference type="Pfam" id="PF06481">
    <property type="entry name" value="COX_ARM"/>
    <property type="match status" value="1"/>
</dbReference>
<keyword evidence="14" id="KW-0449">Lipoprotein</keyword>
<keyword evidence="6 15" id="KW-0679">Respiratory chain</keyword>
<dbReference type="OrthoDB" id="9783445at2"/>
<dbReference type="PROSITE" id="PS50857">
    <property type="entry name" value="COX2_CUA"/>
    <property type="match status" value="1"/>
</dbReference>
<reference evidence="19 20" key="1">
    <citation type="submission" date="2018-01" db="EMBL/GenBank/DDBJ databases">
        <title>Saezia sanguinis gen. nov., sp. nov., in the order Burkholderiales isolated from human blood.</title>
        <authorList>
            <person name="Medina-Pascual M.J."/>
            <person name="Valdezate S."/>
            <person name="Monzon S."/>
            <person name="Cuesta I."/>
            <person name="Carrasco G."/>
            <person name="Villalon P."/>
            <person name="Saez-Nieto J.A."/>
        </authorList>
    </citation>
    <scope>NUCLEOTIDE SEQUENCE [LARGE SCALE GENOMIC DNA]</scope>
    <source>
        <strain evidence="19 20">CNM695-12</strain>
    </source>
</reference>
<dbReference type="InterPro" id="IPR008972">
    <property type="entry name" value="Cupredoxin"/>
</dbReference>
<evidence type="ECO:0000256" key="3">
    <source>
        <dbReference type="ARBA" id="ARBA00007866"/>
    </source>
</evidence>
<feature type="transmembrane region" description="Helical" evidence="16">
    <location>
        <begin position="40"/>
        <end position="65"/>
    </location>
</feature>
<dbReference type="RefSeq" id="WP_126979211.1">
    <property type="nucleotide sequence ID" value="NZ_CAWUGC010000017.1"/>
</dbReference>
<evidence type="ECO:0000256" key="11">
    <source>
        <dbReference type="ARBA" id="ARBA00023002"/>
    </source>
</evidence>
<evidence type="ECO:0000256" key="12">
    <source>
        <dbReference type="ARBA" id="ARBA00023136"/>
    </source>
</evidence>
<dbReference type="InterPro" id="IPR045187">
    <property type="entry name" value="CcO_II"/>
</dbReference>
<keyword evidence="11 15" id="KW-0560">Oxidoreductase</keyword>
<evidence type="ECO:0000256" key="4">
    <source>
        <dbReference type="ARBA" id="ARBA00022448"/>
    </source>
</evidence>
<accession>A0A433SEZ5</accession>
<evidence type="ECO:0000256" key="6">
    <source>
        <dbReference type="ARBA" id="ARBA00022660"/>
    </source>
</evidence>
<proteinExistence type="inferred from homology"/>
<dbReference type="InterPro" id="IPR002429">
    <property type="entry name" value="CcO_II-like_C"/>
</dbReference>
<keyword evidence="4 15" id="KW-0813">Transport</keyword>
<evidence type="ECO:0000313" key="19">
    <source>
        <dbReference type="EMBL" id="RUS67292.1"/>
    </source>
</evidence>
<comment type="similarity">
    <text evidence="3 15">Belongs to the cytochrome c oxidase subunit 2 family.</text>
</comment>
<evidence type="ECO:0000256" key="14">
    <source>
        <dbReference type="ARBA" id="ARBA00023288"/>
    </source>
</evidence>
<dbReference type="InterPro" id="IPR010514">
    <property type="entry name" value="COX_ARM"/>
</dbReference>
<dbReference type="PROSITE" id="PS51257">
    <property type="entry name" value="PROKAR_LIPOPROTEIN"/>
    <property type="match status" value="1"/>
</dbReference>
<feature type="transmembrane region" description="Helical" evidence="16">
    <location>
        <begin position="86"/>
        <end position="106"/>
    </location>
</feature>
<dbReference type="GO" id="GO:0016682">
    <property type="term" value="F:oxidoreductase activity, acting on diphenols and related substances as donors, oxygen as acceptor"/>
    <property type="evidence" value="ECO:0007669"/>
    <property type="project" value="InterPro"/>
</dbReference>
<evidence type="ECO:0000313" key="20">
    <source>
        <dbReference type="Proteomes" id="UP000286947"/>
    </source>
</evidence>
<dbReference type="GO" id="GO:0004129">
    <property type="term" value="F:cytochrome-c oxidase activity"/>
    <property type="evidence" value="ECO:0007669"/>
    <property type="project" value="UniProtKB-UniRule"/>
</dbReference>
<evidence type="ECO:0000256" key="8">
    <source>
        <dbReference type="ARBA" id="ARBA00022729"/>
    </source>
</evidence>